<dbReference type="SUPFAM" id="SSF53850">
    <property type="entry name" value="Periplasmic binding protein-like II"/>
    <property type="match status" value="2"/>
</dbReference>
<dbReference type="InterPro" id="IPR043128">
    <property type="entry name" value="Rev_trsase/Diguanyl_cyclase"/>
</dbReference>
<reference evidence="3 4" key="1">
    <citation type="submission" date="2016-10" db="EMBL/GenBank/DDBJ databases">
        <authorList>
            <person name="de Groot N.N."/>
        </authorList>
    </citation>
    <scope>NUCLEOTIDE SEQUENCE [LARGE SCALE GENOMIC DNA]</scope>
    <source>
        <strain evidence="3 4">DSM 14045</strain>
    </source>
</reference>
<dbReference type="EMBL" id="FNPG01000024">
    <property type="protein sequence ID" value="SDY61318.1"/>
    <property type="molecule type" value="Genomic_DNA"/>
</dbReference>
<dbReference type="OrthoDB" id="2060074at2"/>
<dbReference type="Pfam" id="PF01547">
    <property type="entry name" value="SBP_bac_1"/>
    <property type="match status" value="1"/>
</dbReference>
<dbReference type="AlphaFoldDB" id="A0A1H3LBL7"/>
<evidence type="ECO:0000256" key="1">
    <source>
        <dbReference type="SAM" id="Phobius"/>
    </source>
</evidence>
<dbReference type="Gene3D" id="3.30.70.270">
    <property type="match status" value="1"/>
</dbReference>
<dbReference type="PANTHER" id="PTHR45138:SF6">
    <property type="entry name" value="DIGUANYLATE CYCLASE DGCN"/>
    <property type="match status" value="1"/>
</dbReference>
<dbReference type="STRING" id="1122142.SAMN02910414_01961"/>
<evidence type="ECO:0000313" key="3">
    <source>
        <dbReference type="EMBL" id="SDY61318.1"/>
    </source>
</evidence>
<dbReference type="InterPro" id="IPR050469">
    <property type="entry name" value="Diguanylate_Cyclase"/>
</dbReference>
<dbReference type="GO" id="GO:0052621">
    <property type="term" value="F:diguanylate cyclase activity"/>
    <property type="evidence" value="ECO:0007669"/>
    <property type="project" value="TreeGrafter"/>
</dbReference>
<dbReference type="RefSeq" id="WP_074718507.1">
    <property type="nucleotide sequence ID" value="NZ_FNPG01000024.1"/>
</dbReference>
<dbReference type="PANTHER" id="PTHR45138">
    <property type="entry name" value="REGULATORY COMPONENTS OF SENSORY TRANSDUCTION SYSTEM"/>
    <property type="match status" value="1"/>
</dbReference>
<feature type="domain" description="GGDEF" evidence="2">
    <location>
        <begin position="885"/>
        <end position="1017"/>
    </location>
</feature>
<dbReference type="InterPro" id="IPR000160">
    <property type="entry name" value="GGDEF_dom"/>
</dbReference>
<dbReference type="NCBIfam" id="TIGR00254">
    <property type="entry name" value="GGDEF"/>
    <property type="match status" value="1"/>
</dbReference>
<protein>
    <submittedName>
        <fullName evidence="3">Diguanylate cyclase (GGDEF) domain-containing protein</fullName>
    </submittedName>
</protein>
<dbReference type="Gene3D" id="3.40.190.10">
    <property type="entry name" value="Periplasmic binding protein-like II"/>
    <property type="match status" value="4"/>
</dbReference>
<dbReference type="InterPro" id="IPR029787">
    <property type="entry name" value="Nucleotide_cyclase"/>
</dbReference>
<dbReference type="CDD" id="cd01949">
    <property type="entry name" value="GGDEF"/>
    <property type="match status" value="1"/>
</dbReference>
<keyword evidence="1" id="KW-0812">Transmembrane</keyword>
<dbReference type="InterPro" id="IPR006059">
    <property type="entry name" value="SBP"/>
</dbReference>
<sequence length="1041" mass="121485">MELVYFKKINLKKLFLIGFAILLLLETILIVKIPTAIHAESSKKVIRFTTHKSVDFMKEYVKGFERQHPDVEVEVNCLDDYSNKLRDEIYNNTAPDVMFIPEGLSLNDIQHFFMKIGRQSKLEDKYNYLDQAVKINDDVYGLPSSMYLAGFVYNKKVFEKAGITKLPTSIKDFLKDMSYIKNNTGKIPFYSGYSSIWGLNIWEYFSFIEMTGDEKYRNKDFTNIINPFGIGSTHEKVYSFYYNLIKNNYCEDSIKDYSWNQAIRDLGNGNLGCMAVGSWAVSTVQDVSTNPNDIGYMPFPNKINKQQYASIIADYCIGISRNTKYPELAKEFVEYFLDESNYNSDMQCISIVKGREIPEIYKAIKNLHILQNSTVSDNLQQQFNILEKRLNMYSGMEQKRIIESAVGLSSEKLYDIYNDWNRRWEKSRTEDMKKNSGKSIFSFQSDNITQHSLDLTYEEKKFLKKRPIIKVGLLRESPPFSYIEKNKIKGMSKLVADDIFKKIKVKCKFVIFDDEMKMTKALDNNQIDLIMGLEDTEENKEKYQMTKPYIEYNNVVIRNKMSDNIKKLNLAKAKAAIVENSSCDYYRGVDKKYKCTSVESAMKSVDMGLSQYTITNYYLANYYIKNDQFDNLEVVATSSKNSLRIAFRSDEDARMISVFNKCLYDISDNSLASYLVEANENEITKVTLKMLLKQYPVHFIIGILFVYLIVLVEIWFSGYEKQKYLHKQEFYAKRYALLAEMMDEYIFEYDVSDGVLTIDEKFKDFFGCLKNKIELNNIEEKNAKLNQFIEVLKHMVQNEEKEKRMYFGNMRDQDVTWVRIFLSPIENEETHKILYIGKISNVQNEMEERQEFLKKTALDTLTKVYNRLGFNKIYADQFSSNCKYRQSVVGILDYDNFKSVNDTLGHLGGDKALKMLANEIKKTFGDLAIFARYGGDEFIFYIPDGRNVEKIKKMLLNLVHTMDTNINYEDNTVKVSISIGAVIVSSKMDINEAFDLADQELYKVKGSKKNSYSLKNYYKRIYEVQNEVLFSTNGRYNRTYL</sequence>
<name>A0A1H3LBL7_9FIRM</name>
<keyword evidence="1" id="KW-0472">Membrane</keyword>
<accession>A0A1H3LBL7</accession>
<feature type="transmembrane region" description="Helical" evidence="1">
    <location>
        <begin position="695"/>
        <end position="716"/>
    </location>
</feature>
<dbReference type="Proteomes" id="UP000183918">
    <property type="component" value="Unassembled WGS sequence"/>
</dbReference>
<dbReference type="Pfam" id="PF00990">
    <property type="entry name" value="GGDEF"/>
    <property type="match status" value="1"/>
</dbReference>
<dbReference type="PROSITE" id="PS50887">
    <property type="entry name" value="GGDEF"/>
    <property type="match status" value="1"/>
</dbReference>
<dbReference type="GO" id="GO:1902201">
    <property type="term" value="P:negative regulation of bacterial-type flagellum-dependent cell motility"/>
    <property type="evidence" value="ECO:0007669"/>
    <property type="project" value="TreeGrafter"/>
</dbReference>
<dbReference type="Pfam" id="PF00497">
    <property type="entry name" value="SBP_bac_3"/>
    <property type="match status" value="1"/>
</dbReference>
<dbReference type="SMART" id="SM00267">
    <property type="entry name" value="GGDEF"/>
    <property type="match status" value="1"/>
</dbReference>
<keyword evidence="1" id="KW-1133">Transmembrane helix</keyword>
<evidence type="ECO:0000259" key="2">
    <source>
        <dbReference type="PROSITE" id="PS50887"/>
    </source>
</evidence>
<evidence type="ECO:0000313" key="4">
    <source>
        <dbReference type="Proteomes" id="UP000183918"/>
    </source>
</evidence>
<organism evidence="3 4">
    <name type="scientific">Lachnobacterium bovis DSM 14045</name>
    <dbReference type="NCBI Taxonomy" id="1122142"/>
    <lineage>
        <taxon>Bacteria</taxon>
        <taxon>Bacillati</taxon>
        <taxon>Bacillota</taxon>
        <taxon>Clostridia</taxon>
        <taxon>Lachnospirales</taxon>
        <taxon>Lachnospiraceae</taxon>
        <taxon>Lachnobacterium</taxon>
    </lineage>
</organism>
<dbReference type="GO" id="GO:0043709">
    <property type="term" value="P:cell adhesion involved in single-species biofilm formation"/>
    <property type="evidence" value="ECO:0007669"/>
    <property type="project" value="TreeGrafter"/>
</dbReference>
<dbReference type="InterPro" id="IPR001638">
    <property type="entry name" value="Solute-binding_3/MltF_N"/>
</dbReference>
<dbReference type="SUPFAM" id="SSF55073">
    <property type="entry name" value="Nucleotide cyclase"/>
    <property type="match status" value="1"/>
</dbReference>
<dbReference type="GO" id="GO:0005886">
    <property type="term" value="C:plasma membrane"/>
    <property type="evidence" value="ECO:0007669"/>
    <property type="project" value="TreeGrafter"/>
</dbReference>
<proteinExistence type="predicted"/>
<keyword evidence="4" id="KW-1185">Reference proteome</keyword>
<gene>
    <name evidence="3" type="ORF">SAMN02910414_01961</name>
</gene>
<dbReference type="SMART" id="SM00062">
    <property type="entry name" value="PBPb"/>
    <property type="match status" value="1"/>
</dbReference>